<keyword evidence="2" id="KW-1185">Reference proteome</keyword>
<organism evidence="1 2">
    <name type="scientific">Chryseosolibacter indicus</name>
    <dbReference type="NCBI Taxonomy" id="2782351"/>
    <lineage>
        <taxon>Bacteria</taxon>
        <taxon>Pseudomonadati</taxon>
        <taxon>Bacteroidota</taxon>
        <taxon>Cytophagia</taxon>
        <taxon>Cytophagales</taxon>
        <taxon>Chryseotaleaceae</taxon>
        <taxon>Chryseosolibacter</taxon>
    </lineage>
</organism>
<gene>
    <name evidence="1" type="ORF">KK060_18460</name>
</gene>
<evidence type="ECO:0000313" key="1">
    <source>
        <dbReference type="EMBL" id="MBT1705283.1"/>
    </source>
</evidence>
<dbReference type="RefSeq" id="WP_254155238.1">
    <property type="nucleotide sequence ID" value="NZ_JAHESD010000051.1"/>
</dbReference>
<proteinExistence type="predicted"/>
<protein>
    <submittedName>
        <fullName evidence="1">Uncharacterized protein</fullName>
    </submittedName>
</protein>
<name>A0ABS5VV20_9BACT</name>
<dbReference type="EMBL" id="JAHESD010000051">
    <property type="protein sequence ID" value="MBT1705283.1"/>
    <property type="molecule type" value="Genomic_DNA"/>
</dbReference>
<evidence type="ECO:0000313" key="2">
    <source>
        <dbReference type="Proteomes" id="UP000772618"/>
    </source>
</evidence>
<accession>A0ABS5VV20</accession>
<dbReference type="Proteomes" id="UP000772618">
    <property type="component" value="Unassembled WGS sequence"/>
</dbReference>
<reference evidence="1 2" key="1">
    <citation type="submission" date="2021-05" db="EMBL/GenBank/DDBJ databases">
        <title>A Polyphasic approach of four new species of the genus Ohtaekwangia: Ohtaekwangia histidinii sp. nov., Ohtaekwangia cretensis sp. nov., Ohtaekwangia indiensis sp. nov., Ohtaekwangia reichenbachii sp. nov. from diverse environment.</title>
        <authorList>
            <person name="Octaviana S."/>
        </authorList>
    </citation>
    <scope>NUCLEOTIDE SEQUENCE [LARGE SCALE GENOMIC DNA]</scope>
    <source>
        <strain evidence="1 2">PWU20</strain>
    </source>
</reference>
<comment type="caution">
    <text evidence="1">The sequence shown here is derived from an EMBL/GenBank/DDBJ whole genome shotgun (WGS) entry which is preliminary data.</text>
</comment>
<sequence length="105" mass="12152">MEKQLEQLSCFINRVASDVRLKPTHTSVYLALCDSWIGSRFSETFQVSRRKLMRAAHIQSIVTYHKVISELQAFGYLHYLPSYHPMKGSAVSLMDRGDTNSTKWR</sequence>